<dbReference type="EMBL" id="FQXR01000003">
    <property type="protein sequence ID" value="SHH64084.1"/>
    <property type="molecule type" value="Genomic_DNA"/>
</dbReference>
<keyword evidence="1" id="KW-0812">Transmembrane</keyword>
<dbReference type="RefSeq" id="WP_072743269.1">
    <property type="nucleotide sequence ID" value="NZ_FQXR01000003.1"/>
</dbReference>
<evidence type="ECO:0000256" key="1">
    <source>
        <dbReference type="SAM" id="Phobius"/>
    </source>
</evidence>
<keyword evidence="3" id="KW-1185">Reference proteome</keyword>
<feature type="transmembrane region" description="Helical" evidence="1">
    <location>
        <begin position="113"/>
        <end position="136"/>
    </location>
</feature>
<feature type="transmembrane region" description="Helical" evidence="1">
    <location>
        <begin position="77"/>
        <end position="101"/>
    </location>
</feature>
<dbReference type="Pfam" id="PF13782">
    <property type="entry name" value="SpoVAB"/>
    <property type="match status" value="1"/>
</dbReference>
<accession>A0A1M5UM73</accession>
<dbReference type="Proteomes" id="UP000184389">
    <property type="component" value="Unassembled WGS sequence"/>
</dbReference>
<evidence type="ECO:0000313" key="2">
    <source>
        <dbReference type="EMBL" id="SHH64084.1"/>
    </source>
</evidence>
<gene>
    <name evidence="2" type="ORF">SAMN02745180_00696</name>
</gene>
<name>A0A1M5UM73_9FIRM</name>
<organism evidence="2 3">
    <name type="scientific">Sporanaerobacter acetigenes DSM 13106</name>
    <dbReference type="NCBI Taxonomy" id="1123281"/>
    <lineage>
        <taxon>Bacteria</taxon>
        <taxon>Bacillati</taxon>
        <taxon>Bacillota</taxon>
        <taxon>Tissierellia</taxon>
        <taxon>Tissierellales</taxon>
        <taxon>Sporanaerobacteraceae</taxon>
        <taxon>Sporanaerobacter</taxon>
    </lineage>
</organism>
<reference evidence="2 3" key="1">
    <citation type="submission" date="2016-11" db="EMBL/GenBank/DDBJ databases">
        <authorList>
            <person name="Jaros S."/>
            <person name="Januszkiewicz K."/>
            <person name="Wedrychowicz H."/>
        </authorList>
    </citation>
    <scope>NUCLEOTIDE SEQUENCE [LARGE SCALE GENOMIC DNA]</scope>
    <source>
        <strain evidence="2 3">DSM 13106</strain>
    </source>
</reference>
<keyword evidence="1" id="KW-0472">Membrane</keyword>
<proteinExistence type="predicted"/>
<protein>
    <submittedName>
        <fullName evidence="2">Stage V sporulation protein AB</fullName>
    </submittedName>
</protein>
<feature type="transmembrane region" description="Helical" evidence="1">
    <location>
        <begin position="47"/>
        <end position="65"/>
    </location>
</feature>
<dbReference type="AlphaFoldDB" id="A0A1M5UM73"/>
<evidence type="ECO:0000313" key="3">
    <source>
        <dbReference type="Proteomes" id="UP000184389"/>
    </source>
</evidence>
<sequence length="138" mass="15294">MLKKFFLIVLSVSGGIVVGNAAAAFITLLGIIPRLAQISDTDKHVVLYQRMFTLGMFLFSLIFSLNISFKLNKYMSVFFGLFFGIFVGLFASALAEVLNVVPVVARKLDLRDYVTYLILAIVMGKVVGSLAHWLILIK</sequence>
<dbReference type="OrthoDB" id="9790504at2"/>
<dbReference type="InterPro" id="IPR020144">
    <property type="entry name" value="SpoVAB"/>
</dbReference>
<keyword evidence="1" id="KW-1133">Transmembrane helix</keyword>
<dbReference type="STRING" id="1123281.SAMN02745180_00696"/>